<keyword evidence="2" id="KW-1185">Reference proteome</keyword>
<sequence>MKTTYILIAAAMLSACSKKLDYSYDNRVIQYPVTPSAIRLINLYGATDLSIGSKRLTSYAEPDREGVYGPDETRGTIYFPETGRLGLTFTIPRDMVKNGGWVDSIMFTSLSKRFPLPLPRPLRAKDDDTHPNDYYFAHFRPNPAGFMDSLFVIPRGISPAADPAGFKIRLLNLSSTITAGIPAGIFRNGPMSLTLADGTTVPGLSNVAPGKYSDYVEMPYGTYQFKVLDNEGKEVPATGSMYNLLNPITGTLMDINGTPGVGGSKDTWLTYAPLKTFQPGGIYTIVVTTTYDANIPTGNPNGETYKSENNTFRIIADIPEPVNITYARLQGVNAAAGKKISWQVDGQALGGVLAFAKQTTYNRYITGMHTVKALGENGQVLAESNLTMQPADNLTAWLYTRKDGSTAISFSANNLSGKFFDGTATDNGSYAVMKDTYPFWLRFMNFCPDLEEVSFTQDNGQPFKALSTLAFQHIYLGKPATDLPYVMQIVNFSQPIMAYASAPGVVPGNWLRNITPLRSHDFIAHPELYKTPEIPQSEPGVYTVALVGSTAPNATEKARMIIVKHNN</sequence>
<dbReference type="Proteomes" id="UP000676386">
    <property type="component" value="Unassembled WGS sequence"/>
</dbReference>
<evidence type="ECO:0008006" key="3">
    <source>
        <dbReference type="Google" id="ProtNLM"/>
    </source>
</evidence>
<protein>
    <recommendedName>
        <fullName evidence="3">DUF4397 domain-containing protein</fullName>
    </recommendedName>
</protein>
<organism evidence="1 2">
    <name type="scientific">Chitinophaga hostae</name>
    <dbReference type="NCBI Taxonomy" id="2831022"/>
    <lineage>
        <taxon>Bacteria</taxon>
        <taxon>Pseudomonadati</taxon>
        <taxon>Bacteroidota</taxon>
        <taxon>Chitinophagia</taxon>
        <taxon>Chitinophagales</taxon>
        <taxon>Chitinophagaceae</taxon>
        <taxon>Chitinophaga</taxon>
    </lineage>
</organism>
<dbReference type="RefSeq" id="WP_211972640.1">
    <property type="nucleotide sequence ID" value="NZ_CBFHAM010000033.1"/>
</dbReference>
<evidence type="ECO:0000313" key="2">
    <source>
        <dbReference type="Proteomes" id="UP000676386"/>
    </source>
</evidence>
<evidence type="ECO:0000313" key="1">
    <source>
        <dbReference type="EMBL" id="MBS0027550.1"/>
    </source>
</evidence>
<proteinExistence type="predicted"/>
<reference evidence="1 2" key="1">
    <citation type="submission" date="2021-04" db="EMBL/GenBank/DDBJ databases">
        <title>Chitinophaga sp. nov., isolated from the rhizosphere soil.</title>
        <authorList>
            <person name="He S."/>
        </authorList>
    </citation>
    <scope>NUCLEOTIDE SEQUENCE [LARGE SCALE GENOMIC DNA]</scope>
    <source>
        <strain evidence="1 2">2R12</strain>
    </source>
</reference>
<name>A0ABS5IXF6_9BACT</name>
<comment type="caution">
    <text evidence="1">The sequence shown here is derived from an EMBL/GenBank/DDBJ whole genome shotgun (WGS) entry which is preliminary data.</text>
</comment>
<gene>
    <name evidence="1" type="ORF">KE626_09550</name>
</gene>
<dbReference type="PROSITE" id="PS51257">
    <property type="entry name" value="PROKAR_LIPOPROTEIN"/>
    <property type="match status" value="1"/>
</dbReference>
<accession>A0ABS5IXF6</accession>
<dbReference type="EMBL" id="JAGTXB010000003">
    <property type="protein sequence ID" value="MBS0027550.1"/>
    <property type="molecule type" value="Genomic_DNA"/>
</dbReference>